<reference evidence="2 3" key="1">
    <citation type="submission" date="2018-08" db="EMBL/GenBank/DDBJ databases">
        <title>A genome reference for cultivated species of the human gut microbiota.</title>
        <authorList>
            <person name="Zou Y."/>
            <person name="Xue W."/>
            <person name="Luo G."/>
        </authorList>
    </citation>
    <scope>NUCLEOTIDE SEQUENCE [LARGE SCALE GENOMIC DNA]</scope>
    <source>
        <strain evidence="2 3">AF20-9LB</strain>
    </source>
</reference>
<evidence type="ECO:0000256" key="1">
    <source>
        <dbReference type="SAM" id="Phobius"/>
    </source>
</evidence>
<comment type="caution">
    <text evidence="2">The sequence shown here is derived from an EMBL/GenBank/DDBJ whole genome shotgun (WGS) entry which is preliminary data.</text>
</comment>
<keyword evidence="1" id="KW-0472">Membrane</keyword>
<organism evidence="2 3">
    <name type="scientific">Bacteroides ovatus</name>
    <dbReference type="NCBI Taxonomy" id="28116"/>
    <lineage>
        <taxon>Bacteria</taxon>
        <taxon>Pseudomonadati</taxon>
        <taxon>Bacteroidota</taxon>
        <taxon>Bacteroidia</taxon>
        <taxon>Bacteroidales</taxon>
        <taxon>Bacteroidaceae</taxon>
        <taxon>Bacteroides</taxon>
    </lineage>
</organism>
<keyword evidence="1" id="KW-1133">Transmembrane helix</keyword>
<dbReference type="Proteomes" id="UP000266492">
    <property type="component" value="Unassembled WGS sequence"/>
</dbReference>
<evidence type="ECO:0000313" key="3">
    <source>
        <dbReference type="Proteomes" id="UP000266492"/>
    </source>
</evidence>
<feature type="transmembrane region" description="Helical" evidence="1">
    <location>
        <begin position="72"/>
        <end position="93"/>
    </location>
</feature>
<name>A0A395VX67_BACOV</name>
<feature type="transmembrane region" description="Helical" evidence="1">
    <location>
        <begin position="42"/>
        <end position="60"/>
    </location>
</feature>
<feature type="transmembrane region" description="Helical" evidence="1">
    <location>
        <begin position="119"/>
        <end position="136"/>
    </location>
</feature>
<sequence length="138" mass="15633">MKRAETGRPHLFRLIAMIHKTAYILAYDMLRRKGGHDWVERRAGGIIGLPYLSLILVALLTLKDDPNNGQKIVTGILIGWAVVAAWCISGFQFKPSDWRMEIREELDLRPLYWKKAIEVYYAVVIAVAVVAGIVMPNV</sequence>
<proteinExistence type="predicted"/>
<evidence type="ECO:0000313" key="2">
    <source>
        <dbReference type="EMBL" id="RGS81170.1"/>
    </source>
</evidence>
<keyword evidence="1" id="KW-0812">Transmembrane</keyword>
<gene>
    <name evidence="2" type="ORF">DWX70_18920</name>
</gene>
<accession>A0A395VX67</accession>
<dbReference type="EMBL" id="QRVZ01000018">
    <property type="protein sequence ID" value="RGS81170.1"/>
    <property type="molecule type" value="Genomic_DNA"/>
</dbReference>
<dbReference type="AlphaFoldDB" id="A0A395VX67"/>
<protein>
    <submittedName>
        <fullName evidence="2">Uncharacterized protein</fullName>
    </submittedName>
</protein>